<name>A0AAP0JZC9_9MAGN</name>
<dbReference type="AlphaFoldDB" id="A0AAP0JZC9"/>
<accession>A0AAP0JZC9</accession>
<proteinExistence type="predicted"/>
<protein>
    <submittedName>
        <fullName evidence="2">Uncharacterized protein</fullName>
    </submittedName>
</protein>
<feature type="region of interest" description="Disordered" evidence="1">
    <location>
        <begin position="189"/>
        <end position="222"/>
    </location>
</feature>
<feature type="compositionally biased region" description="Polar residues" evidence="1">
    <location>
        <begin position="198"/>
        <end position="211"/>
    </location>
</feature>
<evidence type="ECO:0000256" key="1">
    <source>
        <dbReference type="SAM" id="MobiDB-lite"/>
    </source>
</evidence>
<keyword evidence="3" id="KW-1185">Reference proteome</keyword>
<dbReference type="Proteomes" id="UP001420932">
    <property type="component" value="Unassembled WGS sequence"/>
</dbReference>
<gene>
    <name evidence="2" type="ORF">Syun_012408</name>
</gene>
<feature type="compositionally biased region" description="Basic and acidic residues" evidence="1">
    <location>
        <begin position="313"/>
        <end position="327"/>
    </location>
</feature>
<feature type="region of interest" description="Disordered" evidence="1">
    <location>
        <begin position="291"/>
        <end position="334"/>
    </location>
</feature>
<reference evidence="2 3" key="1">
    <citation type="submission" date="2024-01" db="EMBL/GenBank/DDBJ databases">
        <title>Genome assemblies of Stephania.</title>
        <authorList>
            <person name="Yang L."/>
        </authorList>
    </citation>
    <scope>NUCLEOTIDE SEQUENCE [LARGE SCALE GENOMIC DNA]</scope>
    <source>
        <strain evidence="2">YNDBR</strain>
        <tissue evidence="2">Leaf</tissue>
    </source>
</reference>
<dbReference type="EMBL" id="JBBNAF010000005">
    <property type="protein sequence ID" value="KAK9143008.1"/>
    <property type="molecule type" value="Genomic_DNA"/>
</dbReference>
<organism evidence="2 3">
    <name type="scientific">Stephania yunnanensis</name>
    <dbReference type="NCBI Taxonomy" id="152371"/>
    <lineage>
        <taxon>Eukaryota</taxon>
        <taxon>Viridiplantae</taxon>
        <taxon>Streptophyta</taxon>
        <taxon>Embryophyta</taxon>
        <taxon>Tracheophyta</taxon>
        <taxon>Spermatophyta</taxon>
        <taxon>Magnoliopsida</taxon>
        <taxon>Ranunculales</taxon>
        <taxon>Menispermaceae</taxon>
        <taxon>Menispermoideae</taxon>
        <taxon>Cissampelideae</taxon>
        <taxon>Stephania</taxon>
    </lineage>
</organism>
<evidence type="ECO:0000313" key="3">
    <source>
        <dbReference type="Proteomes" id="UP001420932"/>
    </source>
</evidence>
<comment type="caution">
    <text evidence="2">The sequence shown here is derived from an EMBL/GenBank/DDBJ whole genome shotgun (WGS) entry which is preliminary data.</text>
</comment>
<evidence type="ECO:0000313" key="2">
    <source>
        <dbReference type="EMBL" id="KAK9143008.1"/>
    </source>
</evidence>
<sequence>MCPGRVGRHALITLSQKALSMQRIFSASVSGKRKEGTKILPFEKALSVYFSAQGYILCVRFGKEEGVILELFHQHTSLQFISSGSYLCDLCLFDLPYDFSLRSPFSVISGCLCDLSVLFRLCDLSVRDLWFYSPLRSLVLLSAAISGSSLCDLEFFSPRSLVLLSATISGSSLRSNLWKVSNADKSLPTKEEKDEINHSSSSATRTGSNGQRTKRKKSSNIDATEQGLTAAANRLADAFAHIDCARLQKELYNIPELRARGRPTAAVARQLELRRGPLDVVAAPAAAGQRAGLVTSADDGQQTRKRTPAPVDGQRDAKDLTPARRSSESPAAAVSPLLLTQTGLAVRSLPLPRFLFGRQWKTGRDNEEEVAHQLLVRFRRSREEDDQNREFLVD</sequence>